<evidence type="ECO:0000313" key="2">
    <source>
        <dbReference type="EMBL" id="QJI00896.1"/>
    </source>
</evidence>
<dbReference type="EMBL" id="MT144883">
    <property type="protein sequence ID" value="QJI00896.1"/>
    <property type="molecule type" value="Genomic_DNA"/>
</dbReference>
<gene>
    <name evidence="1" type="ORF">TM448A01423_0016</name>
    <name evidence="2" type="ORF">TM448B02153_0010</name>
</gene>
<sequence>MGEGVFLWAWDGTVWRKVLIDANGKLQVDVASGLDVDVNLHGYDGAAWQPIRGQVPPNFISWNNFMLLVAAGQYRYDAVFAGWTRVPSKVTPKRMTAAGQVVAGAHNLYWLSINPSAAAAAVDITDDLTGLGAIVFDMYRATRDHMHIVLEPPMPFSTGIYLKTFTNLTSVMFGYV</sequence>
<protein>
    <submittedName>
        <fullName evidence="1">Uncharacterized protein</fullName>
    </submittedName>
</protein>
<accession>A0A6H1ZP27</accession>
<evidence type="ECO:0000313" key="1">
    <source>
        <dbReference type="EMBL" id="QJA49676.1"/>
    </source>
</evidence>
<reference evidence="1" key="1">
    <citation type="submission" date="2020-03" db="EMBL/GenBank/DDBJ databases">
        <title>The deep terrestrial virosphere.</title>
        <authorList>
            <person name="Holmfeldt K."/>
            <person name="Nilsson E."/>
            <person name="Simone D."/>
            <person name="Lopez-Fernandez M."/>
            <person name="Wu X."/>
            <person name="de Brujin I."/>
            <person name="Lundin D."/>
            <person name="Andersson A."/>
            <person name="Bertilsson S."/>
            <person name="Dopson M."/>
        </authorList>
    </citation>
    <scope>NUCLEOTIDE SEQUENCE</scope>
    <source>
        <strain evidence="1">TM448A01423</strain>
        <strain evidence="2">TM448B02153</strain>
    </source>
</reference>
<proteinExistence type="predicted"/>
<dbReference type="AlphaFoldDB" id="A0A6H1ZP27"/>
<name>A0A6H1ZP27_9ZZZZ</name>
<dbReference type="EMBL" id="MT144148">
    <property type="protein sequence ID" value="QJA49676.1"/>
    <property type="molecule type" value="Genomic_DNA"/>
</dbReference>
<organism evidence="1">
    <name type="scientific">viral metagenome</name>
    <dbReference type="NCBI Taxonomy" id="1070528"/>
    <lineage>
        <taxon>unclassified sequences</taxon>
        <taxon>metagenomes</taxon>
        <taxon>organismal metagenomes</taxon>
    </lineage>
</organism>